<comment type="caution">
    <text evidence="1">The sequence shown here is derived from an EMBL/GenBank/DDBJ whole genome shotgun (WGS) entry which is preliminary data.</text>
</comment>
<dbReference type="EMBL" id="JXLN01016099">
    <property type="protein sequence ID" value="KPM10936.1"/>
    <property type="molecule type" value="Genomic_DNA"/>
</dbReference>
<evidence type="ECO:0000313" key="2">
    <source>
        <dbReference type="Proteomes" id="UP000616769"/>
    </source>
</evidence>
<dbReference type="VEuPathDB" id="VectorBase:SSCA000832"/>
<evidence type="ECO:0000313" key="1">
    <source>
        <dbReference type="EMBL" id="KPM10936.1"/>
    </source>
</evidence>
<name>A0A132AIW6_SARSC</name>
<protein>
    <submittedName>
        <fullName evidence="1">Uncharacterized protein</fullName>
    </submittedName>
</protein>
<sequence length="82" mass="9515">MIKNEILNVQLPISSLDSAVRCFKLSHGKFLAQFFRCAVSVLVSLLFADRTYTHTTQEIHTQLDRDRQTSMDYLLTRTHTKN</sequence>
<dbReference type="Proteomes" id="UP000616769">
    <property type="component" value="Unassembled WGS sequence"/>
</dbReference>
<accession>A0A132AIW6</accession>
<reference evidence="1 2" key="1">
    <citation type="journal article" date="2015" name="Parasit. Vectors">
        <title>Draft genome of the scabies mite.</title>
        <authorList>
            <person name="Rider S.D.Jr."/>
            <person name="Morgan M.S."/>
            <person name="Arlian L.G."/>
        </authorList>
    </citation>
    <scope>NUCLEOTIDE SEQUENCE [LARGE SCALE GENOMIC DNA]</scope>
    <source>
        <strain evidence="1">Arlian Lab</strain>
    </source>
</reference>
<organism evidence="1 2">
    <name type="scientific">Sarcoptes scabiei</name>
    <name type="common">Itch mite</name>
    <name type="synonym">Acarus scabiei</name>
    <dbReference type="NCBI Taxonomy" id="52283"/>
    <lineage>
        <taxon>Eukaryota</taxon>
        <taxon>Metazoa</taxon>
        <taxon>Ecdysozoa</taxon>
        <taxon>Arthropoda</taxon>
        <taxon>Chelicerata</taxon>
        <taxon>Arachnida</taxon>
        <taxon>Acari</taxon>
        <taxon>Acariformes</taxon>
        <taxon>Sarcoptiformes</taxon>
        <taxon>Astigmata</taxon>
        <taxon>Psoroptidia</taxon>
        <taxon>Sarcoptoidea</taxon>
        <taxon>Sarcoptidae</taxon>
        <taxon>Sarcoptinae</taxon>
        <taxon>Sarcoptes</taxon>
    </lineage>
</organism>
<gene>
    <name evidence="1" type="ORF">QR98_0095010</name>
</gene>
<dbReference type="AlphaFoldDB" id="A0A132AIW6"/>
<proteinExistence type="predicted"/>